<feature type="disulfide bond" description="Redox-active" evidence="3">
    <location>
        <begin position="61"/>
        <end position="65"/>
    </location>
</feature>
<evidence type="ECO:0000256" key="3">
    <source>
        <dbReference type="PIRSR" id="PIRSR603782-2"/>
    </source>
</evidence>
<name>A0A853F3K5_9GAMM</name>
<sequence>MLKKILITILLISKFSFAQEMPILSGIGGEFSAISSMTGKEIKFSKFKGKVVLLSFGYTNCSDICPFTLGYLQHLYAKLTAKEKQQIRIIFVTVDPEYDTPKHLKEFMQHFNKNFIGLTGSKQTIKKITDLFQAEYSKLAEISIPTEYIRRVNQKTFNNEVEKKADKSSLFSHTVAIYLIDKMGNTRSLEYTGTATKKFIEKIQVLIDE</sequence>
<accession>A0A853F3K5</accession>
<keyword evidence="3" id="KW-1015">Disulfide bond</keyword>
<keyword evidence="2" id="KW-0479">Metal-binding</keyword>
<keyword evidence="4" id="KW-0732">Signal</keyword>
<feature type="binding site" evidence="2">
    <location>
        <position position="65"/>
    </location>
    <ligand>
        <name>Cu cation</name>
        <dbReference type="ChEBI" id="CHEBI:23378"/>
    </ligand>
</feature>
<organism evidence="5 6">
    <name type="scientific">Candidatus Thiodubiliella endoseptemdiera</name>
    <dbReference type="NCBI Taxonomy" id="2738886"/>
    <lineage>
        <taxon>Bacteria</taxon>
        <taxon>Pseudomonadati</taxon>
        <taxon>Pseudomonadota</taxon>
        <taxon>Gammaproteobacteria</taxon>
        <taxon>Candidatus Pseudothioglobaceae</taxon>
        <taxon>Candidatus Thiodubiliella</taxon>
    </lineage>
</organism>
<dbReference type="AlphaFoldDB" id="A0A853F3K5"/>
<dbReference type="Gene3D" id="3.40.30.10">
    <property type="entry name" value="Glutaredoxin"/>
    <property type="match status" value="1"/>
</dbReference>
<dbReference type="InterPro" id="IPR003782">
    <property type="entry name" value="SCO1/SenC"/>
</dbReference>
<dbReference type="GO" id="GO:0046872">
    <property type="term" value="F:metal ion binding"/>
    <property type="evidence" value="ECO:0007669"/>
    <property type="project" value="UniProtKB-KW"/>
</dbReference>
<evidence type="ECO:0000256" key="4">
    <source>
        <dbReference type="SAM" id="SignalP"/>
    </source>
</evidence>
<dbReference type="CDD" id="cd02968">
    <property type="entry name" value="SCO"/>
    <property type="match status" value="1"/>
</dbReference>
<reference evidence="5 6" key="1">
    <citation type="submission" date="2020-05" db="EMBL/GenBank/DDBJ databases">
        <title>Horizontal transmission and recombination maintain forever young bacterial symbiont genomes.</title>
        <authorList>
            <person name="Russell S.L."/>
            <person name="Pepper-Tunick E."/>
            <person name="Svedberg J."/>
            <person name="Byrne A."/>
            <person name="Ruelas Castillo J."/>
            <person name="Vollmers C."/>
            <person name="Beinart R.A."/>
            <person name="Corbett-Detig R."/>
        </authorList>
    </citation>
    <scope>NUCLEOTIDE SEQUENCE [LARGE SCALE GENOMIC DNA]</scope>
    <source>
        <strain evidence="5">455</strain>
    </source>
</reference>
<evidence type="ECO:0000256" key="2">
    <source>
        <dbReference type="PIRSR" id="PIRSR603782-1"/>
    </source>
</evidence>
<keyword evidence="2" id="KW-0186">Copper</keyword>
<dbReference type="Pfam" id="PF02630">
    <property type="entry name" value="SCO1-SenC"/>
    <property type="match status" value="1"/>
</dbReference>
<comment type="similarity">
    <text evidence="1">Belongs to the SCO1/2 family.</text>
</comment>
<feature type="signal peptide" evidence="4">
    <location>
        <begin position="1"/>
        <end position="18"/>
    </location>
</feature>
<dbReference type="EMBL" id="JACCHT010000005">
    <property type="protein sequence ID" value="NYT28593.1"/>
    <property type="molecule type" value="Genomic_DNA"/>
</dbReference>
<evidence type="ECO:0000313" key="6">
    <source>
        <dbReference type="Proteomes" id="UP000568751"/>
    </source>
</evidence>
<gene>
    <name evidence="5" type="ORF">H0A76_12475</name>
</gene>
<comment type="caution">
    <text evidence="5">The sequence shown here is derived from an EMBL/GenBank/DDBJ whole genome shotgun (WGS) entry which is preliminary data.</text>
</comment>
<protein>
    <submittedName>
        <fullName evidence="5">SCO family protein</fullName>
    </submittedName>
</protein>
<dbReference type="InterPro" id="IPR036249">
    <property type="entry name" value="Thioredoxin-like_sf"/>
</dbReference>
<dbReference type="SUPFAM" id="SSF52833">
    <property type="entry name" value="Thioredoxin-like"/>
    <property type="match status" value="1"/>
</dbReference>
<feature type="chain" id="PRO_5032825919" evidence="4">
    <location>
        <begin position="19"/>
        <end position="209"/>
    </location>
</feature>
<evidence type="ECO:0000313" key="5">
    <source>
        <dbReference type="EMBL" id="NYT28593.1"/>
    </source>
</evidence>
<feature type="binding site" evidence="2">
    <location>
        <position position="61"/>
    </location>
    <ligand>
        <name>Cu cation</name>
        <dbReference type="ChEBI" id="CHEBI:23378"/>
    </ligand>
</feature>
<dbReference type="PANTHER" id="PTHR12151:SF25">
    <property type="entry name" value="LINALOOL DEHYDRATASE_ISOMERASE DOMAIN-CONTAINING PROTEIN"/>
    <property type="match status" value="1"/>
</dbReference>
<evidence type="ECO:0000256" key="1">
    <source>
        <dbReference type="ARBA" id="ARBA00010996"/>
    </source>
</evidence>
<dbReference type="PANTHER" id="PTHR12151">
    <property type="entry name" value="ELECTRON TRANSPORT PROTIN SCO1/SENC FAMILY MEMBER"/>
    <property type="match status" value="1"/>
</dbReference>
<dbReference type="Proteomes" id="UP000568751">
    <property type="component" value="Unassembled WGS sequence"/>
</dbReference>
<proteinExistence type="inferred from homology"/>